<keyword evidence="2" id="KW-1185">Reference proteome</keyword>
<name>A0A6G9LN78_9CAUD</name>
<reference evidence="1 2" key="1">
    <citation type="submission" date="2020-02" db="EMBL/GenBank/DDBJ databases">
        <title>Pseudomonas aeruginosa Phage Cocktails: Rational Design and Efficacy against Mouse Wound and Septic Infections.</title>
        <authorList>
            <person name="Jacobs A.C."/>
            <person name="Freyberger H.R."/>
            <person name="Farlow J."/>
            <person name="Watters C.M."/>
            <person name="He Y."/>
            <person name="Ward A.M."/>
            <person name="Engeman E.T."/>
            <person name="Alamneh Y.A."/>
            <person name="Sergueev K.V."/>
            <person name="Simons M.P."/>
            <person name="Tyner S.D."/>
            <person name="Nikolich M.P."/>
            <person name="Filippov A."/>
        </authorList>
    </citation>
    <scope>NUCLEOTIDE SEQUENCE [LARGE SCALE GENOMIC DNA]</scope>
</reference>
<evidence type="ECO:0000313" key="1">
    <source>
        <dbReference type="EMBL" id="QIQ66044.1"/>
    </source>
</evidence>
<evidence type="ECO:0000313" key="2">
    <source>
        <dbReference type="Proteomes" id="UP000502588"/>
    </source>
</evidence>
<organism evidence="1 2">
    <name type="scientific">Pseudomonas phage Epa40</name>
    <dbReference type="NCBI Taxonomy" id="2719198"/>
    <lineage>
        <taxon>Viruses</taxon>
        <taxon>Duplodnaviria</taxon>
        <taxon>Heunggongvirae</taxon>
        <taxon>Uroviricota</taxon>
        <taxon>Caudoviricetes</taxon>
        <taxon>Jondennisvirinae</taxon>
        <taxon>Septimatrevirus</taxon>
        <taxon>Septimatrevirus epa40</taxon>
    </lineage>
</organism>
<protein>
    <submittedName>
        <fullName evidence="1">Uncharacterized protein</fullName>
    </submittedName>
</protein>
<gene>
    <name evidence="1" type="ORF">40_00044</name>
</gene>
<accession>A0A6G9LN78</accession>
<proteinExistence type="predicted"/>
<sequence>MTYTAENFVASPAFVKIAVEDALAVVAKANGQTVELAAQAFALEVPNVVNQVAKLVAKAAEHCAAEANAGRLWK</sequence>
<dbReference type="Proteomes" id="UP000502588">
    <property type="component" value="Segment"/>
</dbReference>
<dbReference type="EMBL" id="MT118304">
    <property type="protein sequence ID" value="QIQ66044.1"/>
    <property type="molecule type" value="Genomic_DNA"/>
</dbReference>